<evidence type="ECO:0000313" key="2">
    <source>
        <dbReference type="EMBL" id="CUS12917.1"/>
    </source>
</evidence>
<keyword evidence="1" id="KW-0732">Signal</keyword>
<feature type="signal peptide" evidence="1">
    <location>
        <begin position="1"/>
        <end position="19"/>
    </location>
</feature>
<protein>
    <recommendedName>
        <fullName evidence="4">Granulins domain-containing protein</fullName>
    </recommendedName>
</protein>
<evidence type="ECO:0000313" key="3">
    <source>
        <dbReference type="Proteomes" id="UP001412239"/>
    </source>
</evidence>
<dbReference type="AlphaFoldDB" id="A0A292Q2M8"/>
<sequence>MKSIFSVVAFALFVLTVAADSNGFKATLRGGLARRSTPLDSIPKLFVRQTTCPSETPTVCDVQYCGQVCCGYGDGSYCLFGEKCQTNGCCKVGQTCIDLGVTESRDEDDVKEAAKSNSGSSRGTGIAAALFVGAAVAAL</sequence>
<proteinExistence type="predicted"/>
<reference evidence="2" key="1">
    <citation type="submission" date="2015-10" db="EMBL/GenBank/DDBJ databases">
        <authorList>
            <person name="Regsiter A."/>
            <person name="william w."/>
        </authorList>
    </citation>
    <scope>NUCLEOTIDE SEQUENCE</scope>
    <source>
        <strain evidence="2">Montdore</strain>
    </source>
</reference>
<evidence type="ECO:0000256" key="1">
    <source>
        <dbReference type="SAM" id="SignalP"/>
    </source>
</evidence>
<organism evidence="2 3">
    <name type="scientific">Tuber aestivum</name>
    <name type="common">summer truffle</name>
    <dbReference type="NCBI Taxonomy" id="59557"/>
    <lineage>
        <taxon>Eukaryota</taxon>
        <taxon>Fungi</taxon>
        <taxon>Dikarya</taxon>
        <taxon>Ascomycota</taxon>
        <taxon>Pezizomycotina</taxon>
        <taxon>Pezizomycetes</taxon>
        <taxon>Pezizales</taxon>
        <taxon>Tuberaceae</taxon>
        <taxon>Tuber</taxon>
    </lineage>
</organism>
<keyword evidence="3" id="KW-1185">Reference proteome</keyword>
<name>A0A292Q2M8_9PEZI</name>
<evidence type="ECO:0008006" key="4">
    <source>
        <dbReference type="Google" id="ProtNLM"/>
    </source>
</evidence>
<gene>
    <name evidence="2" type="ORF">GSTUAT00002968001</name>
</gene>
<dbReference type="EMBL" id="LN890980">
    <property type="protein sequence ID" value="CUS12917.1"/>
    <property type="molecule type" value="Genomic_DNA"/>
</dbReference>
<dbReference type="Proteomes" id="UP001412239">
    <property type="component" value="Unassembled WGS sequence"/>
</dbReference>
<accession>A0A292Q2M8</accession>
<feature type="chain" id="PRO_5013127138" description="Granulins domain-containing protein" evidence="1">
    <location>
        <begin position="20"/>
        <end position="139"/>
    </location>
</feature>